<sequence length="523" mass="58232">MTSRGLLLATCSLVALASDPSPLQDFCVADRNSKVLVNGFVCKDPKMVKAEDFLFRGLDKMGNTTNPVGSNVTAVNVNQLPGLNTLGISMVRIDYAPWVAIAALSSQNPGVITIADAVFGSNPDISDDILARAFQVDKKESLTHLENVQVEFPTLLYEFLASFSSKAQNEQFLVTCDHLALGCVAIAGLSSQNPGVITIADAVFGSNPDISDDILAKAFQVDKKKLGTRIAGLETQLEHAQGELKIPKDQVMDTGQKNGYLDFPILLDLQAITLEEHNKDSTMLRKTDGSLYKRDSDSHSHLYFECEYSKVFWGKALEKMGVFGSTYKWNDLLIKMSRIYNGNLVNGIIRRLCFAESVYLIWQKGSNRIFTDESRSTEEMIKALIEIVRIRLFSLKFKRSVAVKKAQEMWDVKLCIVDTLKGVLGKAVLKTDSYSSNRIFTDESRSTEEMIKVLIDIVRIRLFSLKFKRSVAVKKAQERWDVKLCIVDTLKGVFGKAVPKTDSYSRMGYCPSEAYIIATKSKE</sequence>
<evidence type="ECO:0000256" key="7">
    <source>
        <dbReference type="PIRSR" id="PIRSR601929-3"/>
    </source>
</evidence>
<reference evidence="10" key="1">
    <citation type="journal article" date="2019" name="Sci. Rep.">
        <title>Draft genome of Tanacetum cinerariifolium, the natural source of mosquito coil.</title>
        <authorList>
            <person name="Yamashiro T."/>
            <person name="Shiraishi A."/>
            <person name="Satake H."/>
            <person name="Nakayama K."/>
        </authorList>
    </citation>
    <scope>NUCLEOTIDE SEQUENCE</scope>
</reference>
<keyword evidence="5" id="KW-0479">Metal-binding</keyword>
<keyword evidence="6" id="KW-0464">Manganese</keyword>
<feature type="disulfide bond" evidence="7">
    <location>
        <begin position="27"/>
        <end position="42"/>
    </location>
</feature>
<dbReference type="AlphaFoldDB" id="A0A6L2MJF8"/>
<evidence type="ECO:0000256" key="2">
    <source>
        <dbReference type="ARBA" id="ARBA00007456"/>
    </source>
</evidence>
<evidence type="ECO:0000256" key="4">
    <source>
        <dbReference type="ARBA" id="ARBA00022525"/>
    </source>
</evidence>
<accession>A0A6L2MJF8</accession>
<evidence type="ECO:0000259" key="9">
    <source>
        <dbReference type="Pfam" id="PF00190"/>
    </source>
</evidence>
<dbReference type="InterPro" id="IPR014710">
    <property type="entry name" value="RmlC-like_jellyroll"/>
</dbReference>
<keyword evidence="7" id="KW-1015">Disulfide bond</keyword>
<evidence type="ECO:0000256" key="5">
    <source>
        <dbReference type="ARBA" id="ARBA00022723"/>
    </source>
</evidence>
<comment type="subcellular location">
    <subcellularLocation>
        <location evidence="1">Secreted</location>
        <location evidence="1">Extracellular space</location>
        <location evidence="1">Apoplast</location>
    </subcellularLocation>
</comment>
<dbReference type="InterPro" id="IPR011051">
    <property type="entry name" value="RmlC_Cupin_sf"/>
</dbReference>
<keyword evidence="4" id="KW-0964">Secreted</keyword>
<evidence type="ECO:0000313" key="10">
    <source>
        <dbReference type="EMBL" id="GEU73387.1"/>
    </source>
</evidence>
<dbReference type="SUPFAM" id="SSF51182">
    <property type="entry name" value="RmlC-like cupins"/>
    <property type="match status" value="1"/>
</dbReference>
<dbReference type="PANTHER" id="PTHR31238">
    <property type="entry name" value="GERMIN-LIKE PROTEIN SUBFAMILY 3 MEMBER 3"/>
    <property type="match status" value="1"/>
</dbReference>
<feature type="domain" description="Cupin type-1" evidence="9">
    <location>
        <begin position="184"/>
        <end position="224"/>
    </location>
</feature>
<dbReference type="Gene3D" id="2.60.120.10">
    <property type="entry name" value="Jelly Rolls"/>
    <property type="match status" value="3"/>
</dbReference>
<dbReference type="GO" id="GO:0030145">
    <property type="term" value="F:manganese ion binding"/>
    <property type="evidence" value="ECO:0007669"/>
    <property type="project" value="InterPro"/>
</dbReference>
<dbReference type="EMBL" id="BKCJ010006679">
    <property type="protein sequence ID" value="GEU73387.1"/>
    <property type="molecule type" value="Genomic_DNA"/>
</dbReference>
<dbReference type="CDD" id="cd02241">
    <property type="entry name" value="cupin_OxOx"/>
    <property type="match status" value="1"/>
</dbReference>
<feature type="signal peptide" evidence="8">
    <location>
        <begin position="1"/>
        <end position="17"/>
    </location>
</feature>
<feature type="domain" description="Cupin type-1" evidence="9">
    <location>
        <begin position="57"/>
        <end position="97"/>
    </location>
</feature>
<keyword evidence="3" id="KW-0052">Apoplast</keyword>
<evidence type="ECO:0000256" key="8">
    <source>
        <dbReference type="SAM" id="SignalP"/>
    </source>
</evidence>
<dbReference type="InterPro" id="IPR001929">
    <property type="entry name" value="Germin"/>
</dbReference>
<organism evidence="10">
    <name type="scientific">Tanacetum cinerariifolium</name>
    <name type="common">Dalmatian daisy</name>
    <name type="synonym">Chrysanthemum cinerariifolium</name>
    <dbReference type="NCBI Taxonomy" id="118510"/>
    <lineage>
        <taxon>Eukaryota</taxon>
        <taxon>Viridiplantae</taxon>
        <taxon>Streptophyta</taxon>
        <taxon>Embryophyta</taxon>
        <taxon>Tracheophyta</taxon>
        <taxon>Spermatophyta</taxon>
        <taxon>Magnoliopsida</taxon>
        <taxon>eudicotyledons</taxon>
        <taxon>Gunneridae</taxon>
        <taxon>Pentapetalae</taxon>
        <taxon>asterids</taxon>
        <taxon>campanulids</taxon>
        <taxon>Asterales</taxon>
        <taxon>Asteraceae</taxon>
        <taxon>Asteroideae</taxon>
        <taxon>Anthemideae</taxon>
        <taxon>Anthemidinae</taxon>
        <taxon>Tanacetum</taxon>
    </lineage>
</organism>
<dbReference type="GO" id="GO:0048046">
    <property type="term" value="C:apoplast"/>
    <property type="evidence" value="ECO:0007669"/>
    <property type="project" value="UniProtKB-SubCell"/>
</dbReference>
<protein>
    <recommendedName>
        <fullName evidence="9">Cupin type-1 domain-containing protein</fullName>
    </recommendedName>
</protein>
<evidence type="ECO:0000256" key="6">
    <source>
        <dbReference type="ARBA" id="ARBA00023211"/>
    </source>
</evidence>
<keyword evidence="8" id="KW-0732">Signal</keyword>
<comment type="caution">
    <text evidence="10">The sequence shown here is derived from an EMBL/GenBank/DDBJ whole genome shotgun (WGS) entry which is preliminary data.</text>
</comment>
<evidence type="ECO:0000256" key="3">
    <source>
        <dbReference type="ARBA" id="ARBA00022523"/>
    </source>
</evidence>
<evidence type="ECO:0000256" key="1">
    <source>
        <dbReference type="ARBA" id="ARBA00004271"/>
    </source>
</evidence>
<dbReference type="InterPro" id="IPR006045">
    <property type="entry name" value="Cupin_1"/>
</dbReference>
<comment type="similarity">
    <text evidence="2">Belongs to the germin family.</text>
</comment>
<feature type="chain" id="PRO_5026731702" description="Cupin type-1 domain-containing protein" evidence="8">
    <location>
        <begin position="18"/>
        <end position="523"/>
    </location>
</feature>
<proteinExistence type="inferred from homology"/>
<gene>
    <name evidence="10" type="ORF">Tci_045365</name>
</gene>
<name>A0A6L2MJF8_TANCI</name>
<dbReference type="Pfam" id="PF00190">
    <property type="entry name" value="Cupin_1"/>
    <property type="match status" value="2"/>
</dbReference>